<dbReference type="EMBL" id="MGKI01000007">
    <property type="protein sequence ID" value="OGN22872.1"/>
    <property type="molecule type" value="Genomic_DNA"/>
</dbReference>
<organism evidence="1 2">
    <name type="scientific">Candidatus Yanofskybacteria bacterium RIFCSPLOWO2_01_FULL_42_49</name>
    <dbReference type="NCBI Taxonomy" id="1802694"/>
    <lineage>
        <taxon>Bacteria</taxon>
        <taxon>Candidatus Yanofskyibacteriota</taxon>
    </lineage>
</organism>
<dbReference type="InterPro" id="IPR036583">
    <property type="entry name" value="23S_rRNA_IVS_sf"/>
</dbReference>
<protein>
    <recommendedName>
        <fullName evidence="3">Four helix bundle protein</fullName>
    </recommendedName>
</protein>
<dbReference type="CDD" id="cd16377">
    <property type="entry name" value="23S_rRNA_IVP_like"/>
    <property type="match status" value="1"/>
</dbReference>
<sequence>MATIRTFEELLCWQKARLLTKNIYKHLNIQKFKDSNIPADYGFCDQIQRASVSIMSNIAEGFERGTKQEFLNYLYIAKGSAGEVRAQLYVALDVGYLKVETFKDLNELVLECSKLLSSFIEKLKTSQFQGLQHKREYRKGMSDMNKMLLDDHPEWRELYNVEKDEIEFWRKQ</sequence>
<dbReference type="PANTHER" id="PTHR38471:SF2">
    <property type="entry name" value="FOUR HELIX BUNDLE PROTEIN"/>
    <property type="match status" value="1"/>
</dbReference>
<dbReference type="Gene3D" id="1.20.1440.60">
    <property type="entry name" value="23S rRNA-intervening sequence"/>
    <property type="match status" value="1"/>
</dbReference>
<dbReference type="PANTHER" id="PTHR38471">
    <property type="entry name" value="FOUR HELIX BUNDLE PROTEIN"/>
    <property type="match status" value="1"/>
</dbReference>
<dbReference type="Proteomes" id="UP000178227">
    <property type="component" value="Unassembled WGS sequence"/>
</dbReference>
<dbReference type="STRING" id="1802694.A2918_01115"/>
<accession>A0A1F8GBW7</accession>
<evidence type="ECO:0000313" key="1">
    <source>
        <dbReference type="EMBL" id="OGN22872.1"/>
    </source>
</evidence>
<evidence type="ECO:0000313" key="2">
    <source>
        <dbReference type="Proteomes" id="UP000178227"/>
    </source>
</evidence>
<reference evidence="1 2" key="1">
    <citation type="journal article" date="2016" name="Nat. Commun.">
        <title>Thousands of microbial genomes shed light on interconnected biogeochemical processes in an aquifer system.</title>
        <authorList>
            <person name="Anantharaman K."/>
            <person name="Brown C.T."/>
            <person name="Hug L.A."/>
            <person name="Sharon I."/>
            <person name="Castelle C.J."/>
            <person name="Probst A.J."/>
            <person name="Thomas B.C."/>
            <person name="Singh A."/>
            <person name="Wilkins M.J."/>
            <person name="Karaoz U."/>
            <person name="Brodie E.L."/>
            <person name="Williams K.H."/>
            <person name="Hubbard S.S."/>
            <person name="Banfield J.F."/>
        </authorList>
    </citation>
    <scope>NUCLEOTIDE SEQUENCE [LARGE SCALE GENOMIC DNA]</scope>
</reference>
<dbReference type="AlphaFoldDB" id="A0A1F8GBW7"/>
<name>A0A1F8GBW7_9BACT</name>
<proteinExistence type="predicted"/>
<dbReference type="SUPFAM" id="SSF158446">
    <property type="entry name" value="IVS-encoded protein-like"/>
    <property type="match status" value="1"/>
</dbReference>
<dbReference type="Pfam" id="PF05635">
    <property type="entry name" value="23S_rRNA_IVP"/>
    <property type="match status" value="1"/>
</dbReference>
<comment type="caution">
    <text evidence="1">The sequence shown here is derived from an EMBL/GenBank/DDBJ whole genome shotgun (WGS) entry which is preliminary data.</text>
</comment>
<gene>
    <name evidence="1" type="ORF">A2918_01115</name>
</gene>
<dbReference type="InterPro" id="IPR012657">
    <property type="entry name" value="23S_rRNA-intervening_sequence"/>
</dbReference>
<dbReference type="NCBIfam" id="TIGR02436">
    <property type="entry name" value="four helix bundle protein"/>
    <property type="match status" value="1"/>
</dbReference>
<evidence type="ECO:0008006" key="3">
    <source>
        <dbReference type="Google" id="ProtNLM"/>
    </source>
</evidence>